<evidence type="ECO:0000313" key="3">
    <source>
        <dbReference type="Proteomes" id="UP001443914"/>
    </source>
</evidence>
<accession>A0AAW1II19</accession>
<feature type="compositionally biased region" description="Polar residues" evidence="1">
    <location>
        <begin position="24"/>
        <end position="33"/>
    </location>
</feature>
<dbReference type="Proteomes" id="UP001443914">
    <property type="component" value="Unassembled WGS sequence"/>
</dbReference>
<evidence type="ECO:0000313" key="2">
    <source>
        <dbReference type="EMBL" id="KAK9689456.1"/>
    </source>
</evidence>
<gene>
    <name evidence="2" type="ORF">RND81_09G060300</name>
</gene>
<reference evidence="2" key="1">
    <citation type="submission" date="2024-03" db="EMBL/GenBank/DDBJ databases">
        <title>WGS assembly of Saponaria officinalis var. Norfolk2.</title>
        <authorList>
            <person name="Jenkins J."/>
            <person name="Shu S."/>
            <person name="Grimwood J."/>
            <person name="Barry K."/>
            <person name="Goodstein D."/>
            <person name="Schmutz J."/>
            <person name="Leebens-Mack J."/>
            <person name="Osbourn A."/>
        </authorList>
    </citation>
    <scope>NUCLEOTIDE SEQUENCE [LARGE SCALE GENOMIC DNA]</scope>
    <source>
        <strain evidence="2">JIC</strain>
    </source>
</reference>
<evidence type="ECO:0000256" key="1">
    <source>
        <dbReference type="SAM" id="MobiDB-lite"/>
    </source>
</evidence>
<organism evidence="2 3">
    <name type="scientific">Saponaria officinalis</name>
    <name type="common">Common soapwort</name>
    <name type="synonym">Lychnis saponaria</name>
    <dbReference type="NCBI Taxonomy" id="3572"/>
    <lineage>
        <taxon>Eukaryota</taxon>
        <taxon>Viridiplantae</taxon>
        <taxon>Streptophyta</taxon>
        <taxon>Embryophyta</taxon>
        <taxon>Tracheophyta</taxon>
        <taxon>Spermatophyta</taxon>
        <taxon>Magnoliopsida</taxon>
        <taxon>eudicotyledons</taxon>
        <taxon>Gunneridae</taxon>
        <taxon>Pentapetalae</taxon>
        <taxon>Caryophyllales</taxon>
        <taxon>Caryophyllaceae</taxon>
        <taxon>Caryophylleae</taxon>
        <taxon>Saponaria</taxon>
    </lineage>
</organism>
<dbReference type="AlphaFoldDB" id="A0AAW1II19"/>
<dbReference type="EMBL" id="JBDFQZ010000009">
    <property type="protein sequence ID" value="KAK9689456.1"/>
    <property type="molecule type" value="Genomic_DNA"/>
</dbReference>
<feature type="region of interest" description="Disordered" evidence="1">
    <location>
        <begin position="21"/>
        <end position="60"/>
    </location>
</feature>
<proteinExistence type="predicted"/>
<sequence>MTYSFTSHTSYILQYRVAHEHTQRTTNHHSSTMNDDHKAPKHHGIPTQPHDIHNSPTSNFHKINDNTPHVLNNTKHNKRKQELTLQVPRSNRGLCTWCLQYFTPHAT</sequence>
<protein>
    <submittedName>
        <fullName evidence="2">Uncharacterized protein</fullName>
    </submittedName>
</protein>
<comment type="caution">
    <text evidence="2">The sequence shown here is derived from an EMBL/GenBank/DDBJ whole genome shotgun (WGS) entry which is preliminary data.</text>
</comment>
<name>A0AAW1II19_SAPOF</name>
<keyword evidence="3" id="KW-1185">Reference proteome</keyword>